<dbReference type="InterPro" id="IPR026336">
    <property type="entry name" value="PdeM-like"/>
</dbReference>
<sequence length="234" mass="26186">MQPSIYFCNESLTLDPLGAIYWAREQTLIVSDLHFEKGSSFAERGVMLPPYDTRTTLMRLAALMRRYKPKRVISLGDAFHDGGAEDRMDDEDAASLESLIGATEWIWILGNHDPEPPKRFAAETTFRKRLGALVFRHEPKAGQARGEIAGHLHPCARVISEGRSLRRRCFAVGEDRMIMPAMGAYTGGLNILDEAYAPVFTKPVAWVMGAEGVYPIASENLAPDYQGRMREQRA</sequence>
<proteinExistence type="predicted"/>
<dbReference type="EMBL" id="JBHPON010000002">
    <property type="protein sequence ID" value="MFC6036450.1"/>
    <property type="molecule type" value="Genomic_DNA"/>
</dbReference>
<keyword evidence="2" id="KW-0378">Hydrolase</keyword>
<dbReference type="SUPFAM" id="SSF56300">
    <property type="entry name" value="Metallo-dependent phosphatases"/>
    <property type="match status" value="1"/>
</dbReference>
<dbReference type="PANTHER" id="PTHR39323:SF1">
    <property type="entry name" value="BLR1149 PROTEIN"/>
    <property type="match status" value="1"/>
</dbReference>
<keyword evidence="2" id="KW-0255">Endonuclease</keyword>
<dbReference type="Proteomes" id="UP001596116">
    <property type="component" value="Unassembled WGS sequence"/>
</dbReference>
<organism evidence="2 3">
    <name type="scientific">Hyphococcus aureus</name>
    <dbReference type="NCBI Taxonomy" id="2666033"/>
    <lineage>
        <taxon>Bacteria</taxon>
        <taxon>Pseudomonadati</taxon>
        <taxon>Pseudomonadota</taxon>
        <taxon>Alphaproteobacteria</taxon>
        <taxon>Parvularculales</taxon>
        <taxon>Parvularculaceae</taxon>
        <taxon>Hyphococcus</taxon>
    </lineage>
</organism>
<accession>A0ABW1KYJ4</accession>
<gene>
    <name evidence="2" type="primary">pdeM</name>
    <name evidence="2" type="ORF">ACFMB1_12915</name>
</gene>
<dbReference type="InterPro" id="IPR029052">
    <property type="entry name" value="Metallo-depent_PP-like"/>
</dbReference>
<keyword evidence="2" id="KW-0436">Ligase</keyword>
<dbReference type="NCBIfam" id="TIGR04123">
    <property type="entry name" value="P_estr_lig_assc"/>
    <property type="match status" value="1"/>
</dbReference>
<dbReference type="GO" id="GO:0016787">
    <property type="term" value="F:hydrolase activity"/>
    <property type="evidence" value="ECO:0007669"/>
    <property type="project" value="UniProtKB-KW"/>
</dbReference>
<dbReference type="EC" id="3.1.-.-" evidence="2"/>
<keyword evidence="2" id="KW-0540">Nuclease</keyword>
<dbReference type="GO" id="GO:0016874">
    <property type="term" value="F:ligase activity"/>
    <property type="evidence" value="ECO:0007669"/>
    <property type="project" value="UniProtKB-KW"/>
</dbReference>
<protein>
    <submittedName>
        <fullName evidence="2">Ligase-associated DNA damage response endonuclease PdeM</fullName>
        <ecNumber evidence="2">3.1.-.-</ecNumber>
    </submittedName>
</protein>
<feature type="domain" description="Calcineurin-like phosphoesterase" evidence="1">
    <location>
        <begin position="28"/>
        <end position="129"/>
    </location>
</feature>
<dbReference type="RefSeq" id="WP_379882316.1">
    <property type="nucleotide sequence ID" value="NZ_JBHPON010000002.1"/>
</dbReference>
<evidence type="ECO:0000259" key="1">
    <source>
        <dbReference type="Pfam" id="PF00149"/>
    </source>
</evidence>
<evidence type="ECO:0000313" key="3">
    <source>
        <dbReference type="Proteomes" id="UP001596116"/>
    </source>
</evidence>
<dbReference type="GO" id="GO:0004519">
    <property type="term" value="F:endonuclease activity"/>
    <property type="evidence" value="ECO:0007669"/>
    <property type="project" value="UniProtKB-KW"/>
</dbReference>
<dbReference type="Pfam" id="PF00149">
    <property type="entry name" value="Metallophos"/>
    <property type="match status" value="1"/>
</dbReference>
<dbReference type="InterPro" id="IPR024173">
    <property type="entry name" value="Pesterase_MJ0037-like"/>
</dbReference>
<dbReference type="PIRSF" id="PIRSF000887">
    <property type="entry name" value="Pesterase_MJ0037"/>
    <property type="match status" value="1"/>
</dbReference>
<dbReference type="PANTHER" id="PTHR39323">
    <property type="entry name" value="BLR1149 PROTEIN"/>
    <property type="match status" value="1"/>
</dbReference>
<name>A0ABW1KYJ4_9PROT</name>
<comment type="caution">
    <text evidence="2">The sequence shown here is derived from an EMBL/GenBank/DDBJ whole genome shotgun (WGS) entry which is preliminary data.</text>
</comment>
<keyword evidence="3" id="KW-1185">Reference proteome</keyword>
<reference evidence="2 3" key="1">
    <citation type="submission" date="2024-09" db="EMBL/GenBank/DDBJ databases">
        <authorList>
            <person name="Zhang Z.-H."/>
        </authorList>
    </citation>
    <scope>NUCLEOTIDE SEQUENCE [LARGE SCALE GENOMIC DNA]</scope>
    <source>
        <strain evidence="2 3">HHTR114</strain>
    </source>
</reference>
<evidence type="ECO:0000313" key="2">
    <source>
        <dbReference type="EMBL" id="MFC6036450.1"/>
    </source>
</evidence>
<dbReference type="InterPro" id="IPR004843">
    <property type="entry name" value="Calcineurin-like_PHP"/>
</dbReference>
<dbReference type="Gene3D" id="3.60.21.10">
    <property type="match status" value="1"/>
</dbReference>